<name>A0A1I3E434_9BURK</name>
<reference evidence="2 3" key="1">
    <citation type="submission" date="2016-10" db="EMBL/GenBank/DDBJ databases">
        <authorList>
            <person name="de Groot N.N."/>
        </authorList>
    </citation>
    <scope>NUCLEOTIDE SEQUENCE [LARGE SCALE GENOMIC DNA]</scope>
    <source>
        <strain evidence="2 3">LMG 23650</strain>
    </source>
</reference>
<protein>
    <submittedName>
        <fullName evidence="2">Uncharacterized protein</fullName>
    </submittedName>
</protein>
<proteinExistence type="predicted"/>
<dbReference type="EMBL" id="FOQU01000001">
    <property type="protein sequence ID" value="SFH93725.1"/>
    <property type="molecule type" value="Genomic_DNA"/>
</dbReference>
<evidence type="ECO:0000313" key="2">
    <source>
        <dbReference type="EMBL" id="SFH93725.1"/>
    </source>
</evidence>
<dbReference type="STRING" id="420953.SAMN05192543_101675"/>
<gene>
    <name evidence="2" type="ORF">SAMN05192543_101675</name>
</gene>
<accession>A0A1I3E434</accession>
<keyword evidence="3" id="KW-1185">Reference proteome</keyword>
<feature type="chain" id="PRO_5011487224" evidence="1">
    <location>
        <begin position="28"/>
        <end position="119"/>
    </location>
</feature>
<sequence length="119" mass="12829">MSGYQRCYKGARWVLGMALLISGSVLAQTSTRNAPLSSSQEVGNSEIVTLDPVTHKLRPATADEINQLKTSVAQPRTFANGALLPRNEAEALTTLRPLPHGGYIMRMPESLVSPLGEQP</sequence>
<feature type="signal peptide" evidence="1">
    <location>
        <begin position="1"/>
        <end position="27"/>
    </location>
</feature>
<dbReference type="Proteomes" id="UP000199548">
    <property type="component" value="Unassembled WGS sequence"/>
</dbReference>
<evidence type="ECO:0000313" key="3">
    <source>
        <dbReference type="Proteomes" id="UP000199548"/>
    </source>
</evidence>
<keyword evidence="1" id="KW-0732">Signal</keyword>
<evidence type="ECO:0000256" key="1">
    <source>
        <dbReference type="SAM" id="SignalP"/>
    </source>
</evidence>
<dbReference type="AlphaFoldDB" id="A0A1I3E434"/>
<dbReference type="RefSeq" id="WP_144269453.1">
    <property type="nucleotide sequence ID" value="NZ_JAQQFP010000002.1"/>
</dbReference>
<organism evidence="2 3">
    <name type="scientific">Paraburkholderia megapolitana</name>
    <dbReference type="NCBI Taxonomy" id="420953"/>
    <lineage>
        <taxon>Bacteria</taxon>
        <taxon>Pseudomonadati</taxon>
        <taxon>Pseudomonadota</taxon>
        <taxon>Betaproteobacteria</taxon>
        <taxon>Burkholderiales</taxon>
        <taxon>Burkholderiaceae</taxon>
        <taxon>Paraburkholderia</taxon>
    </lineage>
</organism>